<sequence length="138" mass="15166">MSLSRDLPADIFHIATGSSDPIYRQMIEQVRRLVIGGQISAGDSMPSVREVAGSLGVNPMTVSKAYSMLESEGLLERRRGMGMIVSSMHSGNRGDQQSEAKLELLKPSLQKLAQEAKQLQLDPEPVIELFSNLLKKKD</sequence>
<dbReference type="RefSeq" id="WP_309480908.1">
    <property type="nucleotide sequence ID" value="NZ_CP133720.1"/>
</dbReference>
<keyword evidence="3" id="KW-0804">Transcription</keyword>
<keyword evidence="1" id="KW-0805">Transcription regulation</keyword>
<keyword evidence="6" id="KW-1185">Reference proteome</keyword>
<evidence type="ECO:0000313" key="5">
    <source>
        <dbReference type="EMBL" id="WMW79410.1"/>
    </source>
</evidence>
<dbReference type="SUPFAM" id="SSF46785">
    <property type="entry name" value="Winged helix' DNA-binding domain"/>
    <property type="match status" value="1"/>
</dbReference>
<evidence type="ECO:0000313" key="6">
    <source>
        <dbReference type="Proteomes" id="UP001181355"/>
    </source>
</evidence>
<dbReference type="Gene3D" id="1.10.10.10">
    <property type="entry name" value="Winged helix-like DNA-binding domain superfamily/Winged helix DNA-binding domain"/>
    <property type="match status" value="1"/>
</dbReference>
<feature type="domain" description="HTH gntR-type" evidence="4">
    <location>
        <begin position="20"/>
        <end position="88"/>
    </location>
</feature>
<dbReference type="PROSITE" id="PS50949">
    <property type="entry name" value="HTH_GNTR"/>
    <property type="match status" value="1"/>
</dbReference>
<dbReference type="InterPro" id="IPR036388">
    <property type="entry name" value="WH-like_DNA-bd_sf"/>
</dbReference>
<dbReference type="SMART" id="SM00345">
    <property type="entry name" value="HTH_GNTR"/>
    <property type="match status" value="1"/>
</dbReference>
<dbReference type="Pfam" id="PF00392">
    <property type="entry name" value="GntR"/>
    <property type="match status" value="1"/>
</dbReference>
<evidence type="ECO:0000256" key="1">
    <source>
        <dbReference type="ARBA" id="ARBA00023015"/>
    </source>
</evidence>
<dbReference type="PANTHER" id="PTHR38445:SF7">
    <property type="entry name" value="GNTR-FAMILY TRANSCRIPTIONAL REGULATOR"/>
    <property type="match status" value="1"/>
</dbReference>
<name>A0ABY9RFK1_9BURK</name>
<accession>A0ABY9RFK1</accession>
<evidence type="ECO:0000259" key="4">
    <source>
        <dbReference type="PROSITE" id="PS50949"/>
    </source>
</evidence>
<keyword evidence="2" id="KW-0238">DNA-binding</keyword>
<evidence type="ECO:0000256" key="3">
    <source>
        <dbReference type="ARBA" id="ARBA00023163"/>
    </source>
</evidence>
<dbReference type="EMBL" id="CP133720">
    <property type="protein sequence ID" value="WMW79410.1"/>
    <property type="molecule type" value="Genomic_DNA"/>
</dbReference>
<organism evidence="5 6">
    <name type="scientific">Undibacterium cyanobacteriorum</name>
    <dbReference type="NCBI Taxonomy" id="3073561"/>
    <lineage>
        <taxon>Bacteria</taxon>
        <taxon>Pseudomonadati</taxon>
        <taxon>Pseudomonadota</taxon>
        <taxon>Betaproteobacteria</taxon>
        <taxon>Burkholderiales</taxon>
        <taxon>Oxalobacteraceae</taxon>
        <taxon>Undibacterium</taxon>
    </lineage>
</organism>
<dbReference type="PANTHER" id="PTHR38445">
    <property type="entry name" value="HTH-TYPE TRANSCRIPTIONAL REPRESSOR YTRA"/>
    <property type="match status" value="1"/>
</dbReference>
<dbReference type="InterPro" id="IPR000524">
    <property type="entry name" value="Tscrpt_reg_HTH_GntR"/>
</dbReference>
<evidence type="ECO:0000256" key="2">
    <source>
        <dbReference type="ARBA" id="ARBA00023125"/>
    </source>
</evidence>
<dbReference type="Proteomes" id="UP001181355">
    <property type="component" value="Chromosome"/>
</dbReference>
<reference evidence="5" key="1">
    <citation type="submission" date="2023-09" db="EMBL/GenBank/DDBJ databases">
        <title>Undibacterium sp. 20NA77.5 isolated from freshwater.</title>
        <authorList>
            <person name="Le V."/>
            <person name="Ko S.-R."/>
            <person name="Ahn C.-Y."/>
            <person name="Oh H.-M."/>
        </authorList>
    </citation>
    <scope>NUCLEOTIDE SEQUENCE</scope>
    <source>
        <strain evidence="5">20NA77.5</strain>
    </source>
</reference>
<protein>
    <submittedName>
        <fullName evidence="5">GntR family transcriptional regulator</fullName>
    </submittedName>
</protein>
<gene>
    <name evidence="5" type="ORF">RF679_12205</name>
</gene>
<dbReference type="CDD" id="cd07377">
    <property type="entry name" value="WHTH_GntR"/>
    <property type="match status" value="1"/>
</dbReference>
<dbReference type="InterPro" id="IPR036390">
    <property type="entry name" value="WH_DNA-bd_sf"/>
</dbReference>
<proteinExistence type="predicted"/>